<proteinExistence type="predicted"/>
<evidence type="ECO:0000256" key="1">
    <source>
        <dbReference type="SAM" id="MobiDB-lite"/>
    </source>
</evidence>
<evidence type="ECO:0000313" key="2">
    <source>
        <dbReference type="EMBL" id="CAD7672623.1"/>
    </source>
</evidence>
<name>A0A811Y634_NYCPR</name>
<feature type="region of interest" description="Disordered" evidence="1">
    <location>
        <begin position="119"/>
        <end position="169"/>
    </location>
</feature>
<dbReference type="Proteomes" id="UP000645828">
    <property type="component" value="Unassembled WGS sequence"/>
</dbReference>
<comment type="caution">
    <text evidence="2">The sequence shown here is derived from an EMBL/GenBank/DDBJ whole genome shotgun (WGS) entry which is preliminary data.</text>
</comment>
<gene>
    <name evidence="2" type="ORF">NYPRO_LOCUS5418</name>
</gene>
<organism evidence="2 3">
    <name type="scientific">Nyctereutes procyonoides</name>
    <name type="common">Raccoon dog</name>
    <name type="synonym">Canis procyonoides</name>
    <dbReference type="NCBI Taxonomy" id="34880"/>
    <lineage>
        <taxon>Eukaryota</taxon>
        <taxon>Metazoa</taxon>
        <taxon>Chordata</taxon>
        <taxon>Craniata</taxon>
        <taxon>Vertebrata</taxon>
        <taxon>Euteleostomi</taxon>
        <taxon>Mammalia</taxon>
        <taxon>Eutheria</taxon>
        <taxon>Laurasiatheria</taxon>
        <taxon>Carnivora</taxon>
        <taxon>Caniformia</taxon>
        <taxon>Canidae</taxon>
        <taxon>Nyctereutes</taxon>
    </lineage>
</organism>
<evidence type="ECO:0000313" key="3">
    <source>
        <dbReference type="Proteomes" id="UP000645828"/>
    </source>
</evidence>
<keyword evidence="3" id="KW-1185">Reference proteome</keyword>
<dbReference type="EMBL" id="CAJHUB010000669">
    <property type="protein sequence ID" value="CAD7672623.1"/>
    <property type="molecule type" value="Genomic_DNA"/>
</dbReference>
<dbReference type="AlphaFoldDB" id="A0A811Y634"/>
<reference evidence="2" key="1">
    <citation type="submission" date="2020-12" db="EMBL/GenBank/DDBJ databases">
        <authorList>
            <consortium name="Molecular Ecology Group"/>
        </authorList>
    </citation>
    <scope>NUCLEOTIDE SEQUENCE</scope>
    <source>
        <strain evidence="2">TBG_1078</strain>
    </source>
</reference>
<feature type="region of interest" description="Disordered" evidence="1">
    <location>
        <begin position="65"/>
        <end position="85"/>
    </location>
</feature>
<sequence>MVHVLPGGSFTGPLGLPPLHTLFHLHNSPVRGAATSTCDPPGGGTGRVGRWASWAGVRSDCKPHNHVSHTDVSSIHPPLSHSPKMSVASGAIQRERGGEVAVKDTVVFTEASLPSVLQQHEHGNAWRAPQGAPCAHPSSLPRQPVKRAVPRPQDEEGAALPSPTLSCTHTPASDASRGLCACLALQSARTGVPVPCWRTLRLTGGPTV</sequence>
<accession>A0A811Y634</accession>
<protein>
    <submittedName>
        <fullName evidence="2">(raccoon dog) hypothetical protein</fullName>
    </submittedName>
</protein>